<name>A0ABT7GX16_9ACTN</name>
<dbReference type="EMBL" id="JASITI010000026">
    <property type="protein sequence ID" value="MDK9498142.1"/>
    <property type="molecule type" value="Genomic_DNA"/>
</dbReference>
<dbReference type="Proteomes" id="UP001223390">
    <property type="component" value="Unassembled WGS sequence"/>
</dbReference>
<dbReference type="RefSeq" id="WP_285343821.1">
    <property type="nucleotide sequence ID" value="NZ_JASITI010000026.1"/>
</dbReference>
<dbReference type="SUPFAM" id="SSF52218">
    <property type="entry name" value="Flavoproteins"/>
    <property type="match status" value="1"/>
</dbReference>
<gene>
    <name evidence="2" type="ORF">QEZ40_003091</name>
</gene>
<dbReference type="InterPro" id="IPR050712">
    <property type="entry name" value="NAD(P)H-dep_reductase"/>
</dbReference>
<accession>A0ABT7GX16</accession>
<feature type="domain" description="NADPH-dependent FMN reductase-like" evidence="1">
    <location>
        <begin position="1"/>
        <end position="150"/>
    </location>
</feature>
<evidence type="ECO:0000313" key="3">
    <source>
        <dbReference type="Proteomes" id="UP001223390"/>
    </source>
</evidence>
<dbReference type="InterPro" id="IPR029039">
    <property type="entry name" value="Flavoprotein-like_sf"/>
</dbReference>
<dbReference type="Pfam" id="PF03358">
    <property type="entry name" value="FMN_red"/>
    <property type="match status" value="1"/>
</dbReference>
<keyword evidence="3" id="KW-1185">Reference proteome</keyword>
<reference evidence="2 3" key="1">
    <citation type="submission" date="2023-05" db="EMBL/GenBank/DDBJ databases">
        <title>Sequencing and Assembly of Streptomyces sp. NP73.</title>
        <authorList>
            <person name="Konwar A.N."/>
            <person name="Saikia K."/>
            <person name="Thakur D."/>
        </authorList>
    </citation>
    <scope>NUCLEOTIDE SEQUENCE [LARGE SCALE GENOMIC DNA]</scope>
    <source>
        <strain evidence="2 3">NP73</strain>
    </source>
</reference>
<proteinExistence type="predicted"/>
<dbReference type="PANTHER" id="PTHR30543">
    <property type="entry name" value="CHROMATE REDUCTASE"/>
    <property type="match status" value="1"/>
</dbReference>
<dbReference type="Gene3D" id="3.40.50.360">
    <property type="match status" value="1"/>
</dbReference>
<organism evidence="2 3">
    <name type="scientific">Streptomyces katrae</name>
    <dbReference type="NCBI Taxonomy" id="68223"/>
    <lineage>
        <taxon>Bacteria</taxon>
        <taxon>Bacillati</taxon>
        <taxon>Actinomycetota</taxon>
        <taxon>Actinomycetes</taxon>
        <taxon>Kitasatosporales</taxon>
        <taxon>Streptomycetaceae</taxon>
        <taxon>Streptomyces</taxon>
    </lineage>
</organism>
<protein>
    <submittedName>
        <fullName evidence="2">NAD(P)H-dependent oxidoreductase</fullName>
    </submittedName>
</protein>
<comment type="caution">
    <text evidence="2">The sequence shown here is derived from an EMBL/GenBank/DDBJ whole genome shotgun (WGS) entry which is preliminary data.</text>
</comment>
<dbReference type="InterPro" id="IPR005025">
    <property type="entry name" value="FMN_Rdtase-like_dom"/>
</dbReference>
<evidence type="ECO:0000259" key="1">
    <source>
        <dbReference type="Pfam" id="PF03358"/>
    </source>
</evidence>
<sequence length="193" mass="19991">MKIVLISGSTRGDSVNTAVLATVRHILDDLPGEHESVLLPVGELPHYEAELERTDGSAAVRAAKELVTGADALFISTPAYNSEMPGVLKNALDWLSRAQGENPSPLTGKVAAVTSASPGARGGVDAQPGLTGLLARCGVRVVEHEPVAIGSTGTLATEDGRYTDAGVVARLESLTRALIAEFAEAADRVEVLV</sequence>
<evidence type="ECO:0000313" key="2">
    <source>
        <dbReference type="EMBL" id="MDK9498142.1"/>
    </source>
</evidence>
<dbReference type="PANTHER" id="PTHR30543:SF21">
    <property type="entry name" value="NAD(P)H-DEPENDENT FMN REDUCTASE LOT6"/>
    <property type="match status" value="1"/>
</dbReference>